<keyword evidence="1" id="KW-0472">Membrane</keyword>
<sequence>MQIRFPYGINPDFYFTMLHDQNNKNSPIKQSRIHAHSSMRAKDTQDIKNKAGTCSLPHDLLGFLYYWSRILTSFVGSVFSAASSRISLISDLAWFFMAFIIYGVLCSLMSSLFKMDRLWKEPVLHSGILGLFSASSSWWFFFYIPSSSRVSKFLEDFSLLRSWIFIFCLFSTRSRVLHLRFGSGLQ</sequence>
<feature type="transmembrane region" description="Helical" evidence="1">
    <location>
        <begin position="94"/>
        <end position="113"/>
    </location>
</feature>
<feature type="transmembrane region" description="Helical" evidence="1">
    <location>
        <begin position="157"/>
        <end position="176"/>
    </location>
</feature>
<keyword evidence="1" id="KW-1133">Transmembrane helix</keyword>
<feature type="transmembrane region" description="Helical" evidence="1">
    <location>
        <begin position="125"/>
        <end position="145"/>
    </location>
</feature>
<proteinExistence type="predicted"/>
<protein>
    <submittedName>
        <fullName evidence="2">Uncharacterized protein</fullName>
    </submittedName>
</protein>
<organism evidence="2 3">
    <name type="scientific">Ilex paraguariensis</name>
    <name type="common">yerba mate</name>
    <dbReference type="NCBI Taxonomy" id="185542"/>
    <lineage>
        <taxon>Eukaryota</taxon>
        <taxon>Viridiplantae</taxon>
        <taxon>Streptophyta</taxon>
        <taxon>Embryophyta</taxon>
        <taxon>Tracheophyta</taxon>
        <taxon>Spermatophyta</taxon>
        <taxon>Magnoliopsida</taxon>
        <taxon>eudicotyledons</taxon>
        <taxon>Gunneridae</taxon>
        <taxon>Pentapetalae</taxon>
        <taxon>asterids</taxon>
        <taxon>campanulids</taxon>
        <taxon>Aquifoliales</taxon>
        <taxon>Aquifoliaceae</taxon>
        <taxon>Ilex</taxon>
    </lineage>
</organism>
<keyword evidence="3" id="KW-1185">Reference proteome</keyword>
<comment type="caution">
    <text evidence="2">The sequence shown here is derived from an EMBL/GenBank/DDBJ whole genome shotgun (WGS) entry which is preliminary data.</text>
</comment>
<keyword evidence="1" id="KW-0812">Transmembrane</keyword>
<dbReference type="AlphaFoldDB" id="A0ABC8R8B4"/>
<reference evidence="2 3" key="1">
    <citation type="submission" date="2024-02" db="EMBL/GenBank/DDBJ databases">
        <authorList>
            <person name="Vignale AGUSTIN F."/>
            <person name="Sosa J E."/>
            <person name="Modenutti C."/>
        </authorList>
    </citation>
    <scope>NUCLEOTIDE SEQUENCE [LARGE SCALE GENOMIC DNA]</scope>
</reference>
<evidence type="ECO:0000256" key="1">
    <source>
        <dbReference type="SAM" id="Phobius"/>
    </source>
</evidence>
<accession>A0ABC8R8B4</accession>
<feature type="transmembrane region" description="Helical" evidence="1">
    <location>
        <begin position="64"/>
        <end position="82"/>
    </location>
</feature>
<name>A0ABC8R8B4_9AQUA</name>
<evidence type="ECO:0000313" key="3">
    <source>
        <dbReference type="Proteomes" id="UP001642360"/>
    </source>
</evidence>
<evidence type="ECO:0000313" key="2">
    <source>
        <dbReference type="EMBL" id="CAK9141228.1"/>
    </source>
</evidence>
<dbReference type="Proteomes" id="UP001642360">
    <property type="component" value="Unassembled WGS sequence"/>
</dbReference>
<dbReference type="EMBL" id="CAUOFW020001111">
    <property type="protein sequence ID" value="CAK9141228.1"/>
    <property type="molecule type" value="Genomic_DNA"/>
</dbReference>
<gene>
    <name evidence="2" type="ORF">ILEXP_LOCUS8760</name>
</gene>